<reference evidence="1 2" key="1">
    <citation type="submission" date="2014-04" db="EMBL/GenBank/DDBJ databases">
        <authorList>
            <consortium name="DOE Joint Genome Institute"/>
            <person name="Kuo A."/>
            <person name="Kohler A."/>
            <person name="Nagy L.G."/>
            <person name="Floudas D."/>
            <person name="Copeland A."/>
            <person name="Barry K.W."/>
            <person name="Cichocki N."/>
            <person name="Veneault-Fourrey C."/>
            <person name="LaButti K."/>
            <person name="Lindquist E.A."/>
            <person name="Lipzen A."/>
            <person name="Lundell T."/>
            <person name="Morin E."/>
            <person name="Murat C."/>
            <person name="Sun H."/>
            <person name="Tunlid A."/>
            <person name="Henrissat B."/>
            <person name="Grigoriev I.V."/>
            <person name="Hibbett D.S."/>
            <person name="Martin F."/>
            <person name="Nordberg H.P."/>
            <person name="Cantor M.N."/>
            <person name="Hua S.X."/>
        </authorList>
    </citation>
    <scope>NUCLEOTIDE SEQUENCE [LARGE SCALE GENOMIC DNA]</scope>
    <source>
        <strain evidence="1 2">Foug A</strain>
    </source>
</reference>
<dbReference type="HOGENOM" id="CLU_2074510_0_0_1"/>
<sequence length="118" mass="13132">MSSTWNTNMSHMASSLSQYIATKFLFSTGSFMTVQELSNFKLGTPLAASSFEYRKRITEDMTSIIRNALPITAWFQGATAVMSRLTISLYNRVEAPFSIWADSSTVAEDGKGRQEKAL</sequence>
<gene>
    <name evidence="1" type="ORF">SCLCIDRAFT_392924</name>
</gene>
<evidence type="ECO:0000313" key="2">
    <source>
        <dbReference type="Proteomes" id="UP000053989"/>
    </source>
</evidence>
<evidence type="ECO:0000313" key="1">
    <source>
        <dbReference type="EMBL" id="KIM54193.1"/>
    </source>
</evidence>
<accession>A0A0C2YX80</accession>
<dbReference type="EMBL" id="KN822160">
    <property type="protein sequence ID" value="KIM54193.1"/>
    <property type="molecule type" value="Genomic_DNA"/>
</dbReference>
<protein>
    <submittedName>
        <fullName evidence="1">Uncharacterized protein</fullName>
    </submittedName>
</protein>
<dbReference type="InParanoid" id="A0A0C2YX80"/>
<name>A0A0C2YX80_9AGAM</name>
<keyword evidence="2" id="KW-1185">Reference proteome</keyword>
<reference evidence="2" key="2">
    <citation type="submission" date="2015-01" db="EMBL/GenBank/DDBJ databases">
        <title>Evolutionary Origins and Diversification of the Mycorrhizal Mutualists.</title>
        <authorList>
            <consortium name="DOE Joint Genome Institute"/>
            <consortium name="Mycorrhizal Genomics Consortium"/>
            <person name="Kohler A."/>
            <person name="Kuo A."/>
            <person name="Nagy L.G."/>
            <person name="Floudas D."/>
            <person name="Copeland A."/>
            <person name="Barry K.W."/>
            <person name="Cichocki N."/>
            <person name="Veneault-Fourrey C."/>
            <person name="LaButti K."/>
            <person name="Lindquist E.A."/>
            <person name="Lipzen A."/>
            <person name="Lundell T."/>
            <person name="Morin E."/>
            <person name="Murat C."/>
            <person name="Riley R."/>
            <person name="Ohm R."/>
            <person name="Sun H."/>
            <person name="Tunlid A."/>
            <person name="Henrissat B."/>
            <person name="Grigoriev I.V."/>
            <person name="Hibbett D.S."/>
            <person name="Martin F."/>
        </authorList>
    </citation>
    <scope>NUCLEOTIDE SEQUENCE [LARGE SCALE GENOMIC DNA]</scope>
    <source>
        <strain evidence="2">Foug A</strain>
    </source>
</reference>
<dbReference type="AlphaFoldDB" id="A0A0C2YX80"/>
<proteinExistence type="predicted"/>
<organism evidence="1 2">
    <name type="scientific">Scleroderma citrinum Foug A</name>
    <dbReference type="NCBI Taxonomy" id="1036808"/>
    <lineage>
        <taxon>Eukaryota</taxon>
        <taxon>Fungi</taxon>
        <taxon>Dikarya</taxon>
        <taxon>Basidiomycota</taxon>
        <taxon>Agaricomycotina</taxon>
        <taxon>Agaricomycetes</taxon>
        <taxon>Agaricomycetidae</taxon>
        <taxon>Boletales</taxon>
        <taxon>Sclerodermatineae</taxon>
        <taxon>Sclerodermataceae</taxon>
        <taxon>Scleroderma</taxon>
    </lineage>
</organism>
<dbReference type="Proteomes" id="UP000053989">
    <property type="component" value="Unassembled WGS sequence"/>
</dbReference>